<protein>
    <submittedName>
        <fullName evidence="1">Uncharacterized protein</fullName>
    </submittedName>
</protein>
<dbReference type="AlphaFoldDB" id="A0A165ZZW9"/>
<keyword evidence="2" id="KW-1185">Reference proteome</keyword>
<dbReference type="PATRIC" id="fig|55758.3.peg.1662"/>
<evidence type="ECO:0000313" key="1">
    <source>
        <dbReference type="EMBL" id="KZX11388.1"/>
    </source>
</evidence>
<proteinExistence type="predicted"/>
<comment type="caution">
    <text evidence="1">The sequence shown here is derived from an EMBL/GenBank/DDBJ whole genome shotgun (WGS) entry which is preliminary data.</text>
</comment>
<reference evidence="1 2" key="1">
    <citation type="submission" date="2016-04" db="EMBL/GenBank/DDBJ databases">
        <title>Genome sequence of Methanobrevibacter filiformis DSM 11501.</title>
        <authorList>
            <person name="Poehlein A."/>
            <person name="Seedorf H."/>
            <person name="Daniel R."/>
        </authorList>
    </citation>
    <scope>NUCLEOTIDE SEQUENCE [LARGE SCALE GENOMIC DNA]</scope>
    <source>
        <strain evidence="1 2">DSM 11501</strain>
    </source>
</reference>
<sequence length="38" mass="4644">MVKYSKETNEIIEKIGEYYEENDNFQFLQEIFHNSLIS</sequence>
<name>A0A165ZZW9_9EURY</name>
<accession>A0A165ZZW9</accession>
<dbReference type="Proteomes" id="UP000077066">
    <property type="component" value="Unassembled WGS sequence"/>
</dbReference>
<gene>
    <name evidence="1" type="ORF">MBFIL_14720</name>
</gene>
<organism evidence="1 2">
    <name type="scientific">Methanobrevibacter filiformis</name>
    <dbReference type="NCBI Taxonomy" id="55758"/>
    <lineage>
        <taxon>Archaea</taxon>
        <taxon>Methanobacteriati</taxon>
        <taxon>Methanobacteriota</taxon>
        <taxon>Methanomada group</taxon>
        <taxon>Methanobacteria</taxon>
        <taxon>Methanobacteriales</taxon>
        <taxon>Methanobacteriaceae</taxon>
        <taxon>Methanobrevibacter</taxon>
    </lineage>
</organism>
<dbReference type="EMBL" id="LWMT01000251">
    <property type="protein sequence ID" value="KZX11388.1"/>
    <property type="molecule type" value="Genomic_DNA"/>
</dbReference>
<evidence type="ECO:0000313" key="2">
    <source>
        <dbReference type="Proteomes" id="UP000077066"/>
    </source>
</evidence>